<dbReference type="Proteomes" id="UP001642409">
    <property type="component" value="Unassembled WGS sequence"/>
</dbReference>
<name>A0AA86PYM9_9EUKA</name>
<keyword evidence="3" id="KW-1185">Reference proteome</keyword>
<reference evidence="1" key="1">
    <citation type="submission" date="2023-06" db="EMBL/GenBank/DDBJ databases">
        <authorList>
            <person name="Kurt Z."/>
        </authorList>
    </citation>
    <scope>NUCLEOTIDE SEQUENCE</scope>
</reference>
<evidence type="ECO:0000313" key="2">
    <source>
        <dbReference type="EMBL" id="CAL6013396.1"/>
    </source>
</evidence>
<reference evidence="2 3" key="2">
    <citation type="submission" date="2024-07" db="EMBL/GenBank/DDBJ databases">
        <authorList>
            <person name="Akdeniz Z."/>
        </authorList>
    </citation>
    <scope>NUCLEOTIDE SEQUENCE [LARGE SCALE GENOMIC DNA]</scope>
</reference>
<dbReference type="EMBL" id="CATOUU010000790">
    <property type="protein sequence ID" value="CAI9948734.1"/>
    <property type="molecule type" value="Genomic_DNA"/>
</dbReference>
<proteinExistence type="predicted"/>
<sequence>MAYFRAYVASGSDRMPIDMRHVRSTVGPGSYNIDKPKFQRKELHLNVRQMMFNSMEMEMSLNSDHYKERIASYKYDISPGQYDIQRKPAIKYGKMNETPRYTNKATCWSQALCVTTINKKPGPDPASYTIKPPLSTKQFHINTAERTVDKVPSTPVKQNELNIQQQFNNLHRPVSCQIYKTDRWKNSKEDIVVRQRPMSARK</sequence>
<accession>A0AA86PYM9</accession>
<evidence type="ECO:0000313" key="1">
    <source>
        <dbReference type="EMBL" id="CAI9948734.1"/>
    </source>
</evidence>
<protein>
    <submittedName>
        <fullName evidence="1">Sperm-tail PG-rich repeat</fullName>
    </submittedName>
    <submittedName>
        <fullName evidence="2">Sperm-tail_PG-rich repeat</fullName>
    </submittedName>
</protein>
<gene>
    <name evidence="2" type="ORF">HINF_LOCUS23768</name>
    <name evidence="1" type="ORF">HINF_LOCUS36379</name>
</gene>
<dbReference type="AlphaFoldDB" id="A0AA86PYM9"/>
<dbReference type="EMBL" id="CAXDID020000068">
    <property type="protein sequence ID" value="CAL6013396.1"/>
    <property type="molecule type" value="Genomic_DNA"/>
</dbReference>
<evidence type="ECO:0000313" key="3">
    <source>
        <dbReference type="Proteomes" id="UP001642409"/>
    </source>
</evidence>
<organism evidence="1">
    <name type="scientific">Hexamita inflata</name>
    <dbReference type="NCBI Taxonomy" id="28002"/>
    <lineage>
        <taxon>Eukaryota</taxon>
        <taxon>Metamonada</taxon>
        <taxon>Diplomonadida</taxon>
        <taxon>Hexamitidae</taxon>
        <taxon>Hexamitinae</taxon>
        <taxon>Hexamita</taxon>
    </lineage>
</organism>
<comment type="caution">
    <text evidence="1">The sequence shown here is derived from an EMBL/GenBank/DDBJ whole genome shotgun (WGS) entry which is preliminary data.</text>
</comment>
<dbReference type="Pfam" id="PF07004">
    <property type="entry name" value="SHIPPO-rpt"/>
    <property type="match status" value="1"/>
</dbReference>
<dbReference type="InterPro" id="IPR010736">
    <property type="entry name" value="SHIPPO-rpt"/>
</dbReference>